<proteinExistence type="predicted"/>
<dbReference type="EMBL" id="SJPR01000001">
    <property type="protein sequence ID" value="TWT99415.1"/>
    <property type="molecule type" value="Genomic_DNA"/>
</dbReference>
<dbReference type="InterPro" id="IPR037035">
    <property type="entry name" value="GK-like_C_sf"/>
</dbReference>
<dbReference type="GO" id="GO:0016618">
    <property type="term" value="F:hydroxypyruvate reductase [NAD(P)H] activity"/>
    <property type="evidence" value="ECO:0007669"/>
    <property type="project" value="UniProtKB-EC"/>
</dbReference>
<dbReference type="Gene3D" id="3.40.50.10180">
    <property type="entry name" value="Glycerate kinase, MOFRL-like N-terminal domain"/>
    <property type="match status" value="1"/>
</dbReference>
<evidence type="ECO:0000313" key="4">
    <source>
        <dbReference type="Proteomes" id="UP000317421"/>
    </source>
</evidence>
<dbReference type="PANTHER" id="PTHR12227">
    <property type="entry name" value="GLYCERATE KINASE"/>
    <property type="match status" value="1"/>
</dbReference>
<sequence length="466" mass="47398">MTGGSVTGGQATDQRSLLDDAVRIWRAGVAAVAPERLLAEAIHLEAIHQGRWRLSIETTRGDAVDVDLAPSSRLIVVGGGKAGAGMARGFEAALAPLVEAGQVAGLLSVPADCVGPTGAIKLVGGRPPGVNEPRPEGAAATAQMLRLVGDASPDDVVICLLSGGGSALLPAPAARLSLDDKVAVARLLAAAGASIDELNVVRQHLSRVKGGGLARACRAGRLVTLVMSDVLGDPLDLIASGPTVEPASTPADALAVLRRLELLDHPDLSRVVAALHDSGRTKPTPLTTEATTLVLANNATAVDAAGVEAERLGYSHAMDCAIKSEGPAEGVGRHLAQMAERMRDATSSTEPDCLITGGEPTVTLAPADIRGKGGRNQQLALAALAELGDCHGVALVSGGTDGEDGPTDAAGAMLDEAIAARLAGADLADPLRRNDAYPLFASVDALLMTGPTHTNVCDLRVVTVRR</sequence>
<accession>A0A5C6AJS1</accession>
<dbReference type="SUPFAM" id="SSF82544">
    <property type="entry name" value="GckA/TtuD-like"/>
    <property type="match status" value="1"/>
</dbReference>
<evidence type="ECO:0000259" key="1">
    <source>
        <dbReference type="Pfam" id="PF05161"/>
    </source>
</evidence>
<name>A0A5C6AJS1_9BACT</name>
<dbReference type="EC" id="1.1.1.81" evidence="3"/>
<dbReference type="InterPro" id="IPR025286">
    <property type="entry name" value="MOFRL_assoc_dom"/>
</dbReference>
<dbReference type="OrthoDB" id="9766552at2"/>
<dbReference type="Proteomes" id="UP000317421">
    <property type="component" value="Unassembled WGS sequence"/>
</dbReference>
<organism evidence="3 4">
    <name type="scientific">Botrimarina colliarenosi</name>
    <dbReference type="NCBI Taxonomy" id="2528001"/>
    <lineage>
        <taxon>Bacteria</taxon>
        <taxon>Pseudomonadati</taxon>
        <taxon>Planctomycetota</taxon>
        <taxon>Planctomycetia</taxon>
        <taxon>Pirellulales</taxon>
        <taxon>Lacipirellulaceae</taxon>
        <taxon>Botrimarina</taxon>
    </lineage>
</organism>
<dbReference type="InterPro" id="IPR038614">
    <property type="entry name" value="GK_N_sf"/>
</dbReference>
<keyword evidence="3" id="KW-0670">Pyruvate</keyword>
<keyword evidence="4" id="KW-1185">Reference proteome</keyword>
<dbReference type="InterPro" id="IPR039760">
    <property type="entry name" value="MOFRL_protein"/>
</dbReference>
<dbReference type="Gene3D" id="3.40.1480.10">
    <property type="entry name" value="MOFRL domain"/>
    <property type="match status" value="1"/>
</dbReference>
<dbReference type="Pfam" id="PF05161">
    <property type="entry name" value="MOFRL"/>
    <property type="match status" value="1"/>
</dbReference>
<dbReference type="GO" id="GO:0008887">
    <property type="term" value="F:glycerate kinase activity"/>
    <property type="evidence" value="ECO:0007669"/>
    <property type="project" value="InterPro"/>
</dbReference>
<dbReference type="Pfam" id="PF13660">
    <property type="entry name" value="DUF4147"/>
    <property type="match status" value="1"/>
</dbReference>
<feature type="domain" description="MOFRL-associated" evidence="2">
    <location>
        <begin position="21"/>
        <end position="264"/>
    </location>
</feature>
<dbReference type="InterPro" id="IPR007835">
    <property type="entry name" value="MOFRL"/>
</dbReference>
<evidence type="ECO:0000259" key="2">
    <source>
        <dbReference type="Pfam" id="PF13660"/>
    </source>
</evidence>
<dbReference type="AlphaFoldDB" id="A0A5C6AJS1"/>
<dbReference type="PANTHER" id="PTHR12227:SF0">
    <property type="entry name" value="GLYCERATE KINASE"/>
    <property type="match status" value="1"/>
</dbReference>
<keyword evidence="3" id="KW-0560">Oxidoreductase</keyword>
<reference evidence="3 4" key="1">
    <citation type="submission" date="2019-02" db="EMBL/GenBank/DDBJ databases">
        <title>Deep-cultivation of Planctomycetes and their phenomic and genomic characterization uncovers novel biology.</title>
        <authorList>
            <person name="Wiegand S."/>
            <person name="Jogler M."/>
            <person name="Boedeker C."/>
            <person name="Pinto D."/>
            <person name="Vollmers J."/>
            <person name="Rivas-Marin E."/>
            <person name="Kohn T."/>
            <person name="Peeters S.H."/>
            <person name="Heuer A."/>
            <person name="Rast P."/>
            <person name="Oberbeckmann S."/>
            <person name="Bunk B."/>
            <person name="Jeske O."/>
            <person name="Meyerdierks A."/>
            <person name="Storesund J.E."/>
            <person name="Kallscheuer N."/>
            <person name="Luecker S."/>
            <person name="Lage O.M."/>
            <person name="Pohl T."/>
            <person name="Merkel B.J."/>
            <person name="Hornburger P."/>
            <person name="Mueller R.-W."/>
            <person name="Bruemmer F."/>
            <person name="Labrenz M."/>
            <person name="Spormann A.M."/>
            <person name="Op Den Camp H."/>
            <person name="Overmann J."/>
            <person name="Amann R."/>
            <person name="Jetten M.S.M."/>
            <person name="Mascher T."/>
            <person name="Medema M.H."/>
            <person name="Devos D.P."/>
            <person name="Kaster A.-K."/>
            <person name="Ovreas L."/>
            <person name="Rohde M."/>
            <person name="Galperin M.Y."/>
            <person name="Jogler C."/>
        </authorList>
    </citation>
    <scope>NUCLEOTIDE SEQUENCE [LARGE SCALE GENOMIC DNA]</scope>
    <source>
        <strain evidence="3 4">Pla108</strain>
    </source>
</reference>
<protein>
    <submittedName>
        <fullName evidence="3">Putative hydroxypyruvate reductase</fullName>
        <ecNumber evidence="3">1.1.1.81</ecNumber>
    </submittedName>
</protein>
<dbReference type="FunFam" id="3.40.1480.10:FF:000002">
    <property type="entry name" value="Glycerate kinase"/>
    <property type="match status" value="1"/>
</dbReference>
<feature type="domain" description="MOFRL" evidence="1">
    <location>
        <begin position="353"/>
        <end position="458"/>
    </location>
</feature>
<evidence type="ECO:0000313" key="3">
    <source>
        <dbReference type="EMBL" id="TWT99415.1"/>
    </source>
</evidence>
<dbReference type="GO" id="GO:0005737">
    <property type="term" value="C:cytoplasm"/>
    <property type="evidence" value="ECO:0007669"/>
    <property type="project" value="TreeGrafter"/>
</dbReference>
<dbReference type="RefSeq" id="WP_146442091.1">
    <property type="nucleotide sequence ID" value="NZ_SJPR01000001.1"/>
</dbReference>
<comment type="caution">
    <text evidence="3">The sequence shown here is derived from an EMBL/GenBank/DDBJ whole genome shotgun (WGS) entry which is preliminary data.</text>
</comment>
<gene>
    <name evidence="3" type="primary">ttuD</name>
    <name evidence="3" type="ORF">Pla108_03520</name>
</gene>